<feature type="chain" id="PRO_5045697716" evidence="2">
    <location>
        <begin position="22"/>
        <end position="99"/>
    </location>
</feature>
<protein>
    <submittedName>
        <fullName evidence="3">Uncharacterized protein</fullName>
    </submittedName>
</protein>
<evidence type="ECO:0000256" key="2">
    <source>
        <dbReference type="SAM" id="SignalP"/>
    </source>
</evidence>
<organism evidence="3 4">
    <name type="scientific">Paraburkholderia unamae</name>
    <dbReference type="NCBI Taxonomy" id="219649"/>
    <lineage>
        <taxon>Bacteria</taxon>
        <taxon>Pseudomonadati</taxon>
        <taxon>Pseudomonadota</taxon>
        <taxon>Betaproteobacteria</taxon>
        <taxon>Burkholderiales</taxon>
        <taxon>Burkholderiaceae</taxon>
        <taxon>Paraburkholderia</taxon>
    </lineage>
</organism>
<comment type="caution">
    <text evidence="3">The sequence shown here is derived from an EMBL/GenBank/DDBJ whole genome shotgun (WGS) entry which is preliminary data.</text>
</comment>
<feature type="region of interest" description="Disordered" evidence="1">
    <location>
        <begin position="76"/>
        <end position="99"/>
    </location>
</feature>
<accession>A0ABX5KG01</accession>
<evidence type="ECO:0000256" key="1">
    <source>
        <dbReference type="SAM" id="MobiDB-lite"/>
    </source>
</evidence>
<feature type="compositionally biased region" description="Basic and acidic residues" evidence="1">
    <location>
        <begin position="88"/>
        <end position="99"/>
    </location>
</feature>
<sequence>MRGRLVVLMTALIALPCVSFADVIEQNLQFGMRAPSATHTGMDCRNWNSGMQWTQGGLSIDPGRLALTLTANALASHSGQQPAAMRDNPCERGTRLREP</sequence>
<dbReference type="Proteomes" id="UP000245712">
    <property type="component" value="Unassembled WGS sequence"/>
</dbReference>
<evidence type="ECO:0000313" key="3">
    <source>
        <dbReference type="EMBL" id="PVX72011.1"/>
    </source>
</evidence>
<feature type="signal peptide" evidence="2">
    <location>
        <begin position="1"/>
        <end position="21"/>
    </location>
</feature>
<keyword evidence="2" id="KW-0732">Signal</keyword>
<dbReference type="RefSeq" id="WP_116614173.1">
    <property type="nucleotide sequence ID" value="NZ_CAJZAT010000190.1"/>
</dbReference>
<keyword evidence="4" id="KW-1185">Reference proteome</keyword>
<dbReference type="EMBL" id="QEOB01000026">
    <property type="protein sequence ID" value="PVX72011.1"/>
    <property type="molecule type" value="Genomic_DNA"/>
</dbReference>
<gene>
    <name evidence="3" type="ORF">C7402_12659</name>
</gene>
<name>A0ABX5KG01_9BURK</name>
<proteinExistence type="predicted"/>
<evidence type="ECO:0000313" key="4">
    <source>
        <dbReference type="Proteomes" id="UP000245712"/>
    </source>
</evidence>
<reference evidence="3 4" key="1">
    <citation type="submission" date="2018-05" db="EMBL/GenBank/DDBJ databases">
        <title>Genomic Encyclopedia of Type Strains, Phase IV (KMG-V): Genome sequencing to study the core and pangenomes of soil and plant-associated prokaryotes.</title>
        <authorList>
            <person name="Whitman W."/>
        </authorList>
    </citation>
    <scope>NUCLEOTIDE SEQUENCE [LARGE SCALE GENOMIC DNA]</scope>
    <source>
        <strain evidence="3 4">SCZa-39</strain>
    </source>
</reference>